<dbReference type="PANTHER" id="PTHR24220:SF648">
    <property type="entry name" value="ABC TRANSPORTER ATP-BINDING PROTEIN YTRE"/>
    <property type="match status" value="1"/>
</dbReference>
<evidence type="ECO:0000256" key="3">
    <source>
        <dbReference type="ARBA" id="ARBA00022840"/>
    </source>
</evidence>
<evidence type="ECO:0000256" key="2">
    <source>
        <dbReference type="ARBA" id="ARBA00022741"/>
    </source>
</evidence>
<keyword evidence="1" id="KW-0813">Transport</keyword>
<reference evidence="6 7" key="1">
    <citation type="journal article" date="2015" name="Sci. Rep.">
        <title>Unraveling adaptation of Pontibacter korlensis to radiation and infertility in desert through complete genome and comparative transcriptomic analysis.</title>
        <authorList>
            <person name="Dai J."/>
            <person name="Dai W."/>
            <person name="Qiu C."/>
            <person name="Yang Z."/>
            <person name="Zhang Y."/>
            <person name="Zhou M."/>
            <person name="Zhang L."/>
            <person name="Fang C."/>
            <person name="Gao Q."/>
            <person name="Yang Q."/>
            <person name="Li X."/>
            <person name="Wang Z."/>
            <person name="Wang Z."/>
            <person name="Jia Z."/>
            <person name="Chen X."/>
        </authorList>
    </citation>
    <scope>NUCLEOTIDE SEQUENCE [LARGE SCALE GENOMIC DNA]</scope>
    <source>
        <strain evidence="6 7">X14-1T</strain>
    </source>
</reference>
<dbReference type="PROSITE" id="PS50893">
    <property type="entry name" value="ABC_TRANSPORTER_2"/>
    <property type="match status" value="1"/>
</dbReference>
<evidence type="ECO:0000256" key="1">
    <source>
        <dbReference type="ARBA" id="ARBA00022448"/>
    </source>
</evidence>
<dbReference type="InterPro" id="IPR003439">
    <property type="entry name" value="ABC_transporter-like_ATP-bd"/>
</dbReference>
<dbReference type="OrthoDB" id="1115710at2"/>
<dbReference type="Gene3D" id="3.40.50.300">
    <property type="entry name" value="P-loop containing nucleotide triphosphate hydrolases"/>
    <property type="match status" value="1"/>
</dbReference>
<comment type="similarity">
    <text evidence="4">Belongs to the ABC transporter superfamily. Macrolide exporter (TC 3.A.1.122) family.</text>
</comment>
<protein>
    <submittedName>
        <fullName evidence="6">Phosphonate ABC transporter ATP-binding protein</fullName>
    </submittedName>
</protein>
<dbReference type="InterPro" id="IPR027417">
    <property type="entry name" value="P-loop_NTPase"/>
</dbReference>
<sequence length="239" mass="26307">MSTQELIIDTQNLQKKYITDTVETTALAGVDLKIKRGEFVAIMGPSGCGKSTLLNILGMLDSPSSGSFKFLGQEVANVSERQRAKLRKENLGFVFQSFNLIDELTVEENIALPLAYLGYSKSETEKRTLQAMERMGIAHRRNHFPQQLSGGQQQRAAIARAVVSEPALILADEPTGNLDSVHGREVMQLLSELNDAGTTVVMVTHSPTDAEYAHRIVNLFDGQIVTENLNVKRHAAELL</sequence>
<dbReference type="STRING" id="400092.PKOR_12610"/>
<dbReference type="InterPro" id="IPR015854">
    <property type="entry name" value="ABC_transpr_LolD-like"/>
</dbReference>
<dbReference type="Proteomes" id="UP000033109">
    <property type="component" value="Chromosome"/>
</dbReference>
<dbReference type="AlphaFoldDB" id="A0A0E3ZEJ7"/>
<proteinExistence type="inferred from homology"/>
<dbReference type="GO" id="GO:0005886">
    <property type="term" value="C:plasma membrane"/>
    <property type="evidence" value="ECO:0007669"/>
    <property type="project" value="TreeGrafter"/>
</dbReference>
<dbReference type="PANTHER" id="PTHR24220">
    <property type="entry name" value="IMPORT ATP-BINDING PROTEIN"/>
    <property type="match status" value="1"/>
</dbReference>
<dbReference type="InterPro" id="IPR017911">
    <property type="entry name" value="MacB-like_ATP-bd"/>
</dbReference>
<dbReference type="GO" id="GO:0005524">
    <property type="term" value="F:ATP binding"/>
    <property type="evidence" value="ECO:0007669"/>
    <property type="project" value="UniProtKB-KW"/>
</dbReference>
<dbReference type="PATRIC" id="fig|400092.3.peg.2756"/>
<dbReference type="GO" id="GO:0098796">
    <property type="term" value="C:membrane protein complex"/>
    <property type="evidence" value="ECO:0007669"/>
    <property type="project" value="UniProtKB-ARBA"/>
</dbReference>
<evidence type="ECO:0000313" key="6">
    <source>
        <dbReference type="EMBL" id="AKD03809.1"/>
    </source>
</evidence>
<keyword evidence="2" id="KW-0547">Nucleotide-binding</keyword>
<feature type="domain" description="ABC transporter" evidence="5">
    <location>
        <begin position="8"/>
        <end position="238"/>
    </location>
</feature>
<evidence type="ECO:0000259" key="5">
    <source>
        <dbReference type="PROSITE" id="PS50893"/>
    </source>
</evidence>
<dbReference type="SMART" id="SM00382">
    <property type="entry name" value="AAA"/>
    <property type="match status" value="1"/>
</dbReference>
<dbReference type="CDD" id="cd03255">
    <property type="entry name" value="ABC_MJ0796_LolCDE_FtsE"/>
    <property type="match status" value="1"/>
</dbReference>
<dbReference type="GO" id="GO:0022857">
    <property type="term" value="F:transmembrane transporter activity"/>
    <property type="evidence" value="ECO:0007669"/>
    <property type="project" value="TreeGrafter"/>
</dbReference>
<dbReference type="GO" id="GO:0016887">
    <property type="term" value="F:ATP hydrolysis activity"/>
    <property type="evidence" value="ECO:0007669"/>
    <property type="project" value="InterPro"/>
</dbReference>
<evidence type="ECO:0000256" key="4">
    <source>
        <dbReference type="ARBA" id="ARBA00038388"/>
    </source>
</evidence>
<dbReference type="EMBL" id="CP009621">
    <property type="protein sequence ID" value="AKD03809.1"/>
    <property type="molecule type" value="Genomic_DNA"/>
</dbReference>
<dbReference type="InterPro" id="IPR017871">
    <property type="entry name" value="ABC_transporter-like_CS"/>
</dbReference>
<name>A0A0E3ZEJ7_9BACT</name>
<keyword evidence="3 6" id="KW-0067">ATP-binding</keyword>
<organism evidence="6 7">
    <name type="scientific">Pontibacter korlensis</name>
    <dbReference type="NCBI Taxonomy" id="400092"/>
    <lineage>
        <taxon>Bacteria</taxon>
        <taxon>Pseudomonadati</taxon>
        <taxon>Bacteroidota</taxon>
        <taxon>Cytophagia</taxon>
        <taxon>Cytophagales</taxon>
        <taxon>Hymenobacteraceae</taxon>
        <taxon>Pontibacter</taxon>
    </lineage>
</organism>
<dbReference type="Pfam" id="PF00005">
    <property type="entry name" value="ABC_tran"/>
    <property type="match status" value="1"/>
</dbReference>
<dbReference type="SUPFAM" id="SSF52540">
    <property type="entry name" value="P-loop containing nucleoside triphosphate hydrolases"/>
    <property type="match status" value="1"/>
</dbReference>
<accession>A0A0E3ZEJ7</accession>
<dbReference type="FunFam" id="3.40.50.300:FF:000032">
    <property type="entry name" value="Export ABC transporter ATP-binding protein"/>
    <property type="match status" value="1"/>
</dbReference>
<dbReference type="PROSITE" id="PS00211">
    <property type="entry name" value="ABC_TRANSPORTER_1"/>
    <property type="match status" value="1"/>
</dbReference>
<dbReference type="InterPro" id="IPR003593">
    <property type="entry name" value="AAA+_ATPase"/>
</dbReference>
<dbReference type="KEGG" id="pko:PKOR_12610"/>
<keyword evidence="7" id="KW-1185">Reference proteome</keyword>
<dbReference type="HOGENOM" id="CLU_000604_1_22_10"/>
<evidence type="ECO:0000313" key="7">
    <source>
        <dbReference type="Proteomes" id="UP000033109"/>
    </source>
</evidence>
<gene>
    <name evidence="6" type="ORF">PKOR_12610</name>
</gene>